<dbReference type="GeneID" id="101342356"/>
<evidence type="ECO:0000256" key="1">
    <source>
        <dbReference type="SAM" id="Phobius"/>
    </source>
</evidence>
<evidence type="ECO:0000313" key="4">
    <source>
        <dbReference type="RefSeq" id="XP_023594570.1"/>
    </source>
</evidence>
<organism evidence="3 4">
    <name type="scientific">Trichechus manatus latirostris</name>
    <name type="common">Florida manatee</name>
    <dbReference type="NCBI Taxonomy" id="127582"/>
    <lineage>
        <taxon>Eukaryota</taxon>
        <taxon>Metazoa</taxon>
        <taxon>Chordata</taxon>
        <taxon>Craniata</taxon>
        <taxon>Vertebrata</taxon>
        <taxon>Euteleostomi</taxon>
        <taxon>Mammalia</taxon>
        <taxon>Eutheria</taxon>
        <taxon>Afrotheria</taxon>
        <taxon>Sirenia</taxon>
        <taxon>Trichechidae</taxon>
        <taxon>Trichechus</taxon>
    </lineage>
</organism>
<gene>
    <name evidence="4" type="primary">TNFRSF18</name>
</gene>
<dbReference type="CTD" id="8784"/>
<evidence type="ECO:0000256" key="2">
    <source>
        <dbReference type="SAM" id="SignalP"/>
    </source>
</evidence>
<dbReference type="RefSeq" id="XP_023594570.1">
    <property type="nucleotide sequence ID" value="XM_023738802.1"/>
</dbReference>
<dbReference type="PANTHER" id="PTHR47388">
    <property type="entry name" value="TUMOR NECROSIS FACTOR RECEPTOR SUPERFAMILY MEMBER 18"/>
    <property type="match status" value="1"/>
</dbReference>
<dbReference type="InParanoid" id="A0A2Y9RH30"/>
<keyword evidence="1" id="KW-0472">Membrane</keyword>
<proteinExistence type="predicted"/>
<dbReference type="Gene3D" id="2.10.50.10">
    <property type="entry name" value="Tumor Necrosis Factor Receptor, subunit A, domain 2"/>
    <property type="match status" value="1"/>
</dbReference>
<name>A0A2Y9RH30_TRIMA</name>
<keyword evidence="1" id="KW-1133">Transmembrane helix</keyword>
<dbReference type="FunCoup" id="A0A2Y9RH30">
    <property type="interactions" value="603"/>
</dbReference>
<feature type="transmembrane region" description="Helical" evidence="1">
    <location>
        <begin position="152"/>
        <end position="176"/>
    </location>
</feature>
<dbReference type="Proteomes" id="UP000248480">
    <property type="component" value="Unplaced"/>
</dbReference>
<accession>A0A2Y9RH30</accession>
<evidence type="ECO:0000313" key="3">
    <source>
        <dbReference type="Proteomes" id="UP000248480"/>
    </source>
</evidence>
<feature type="signal peptide" evidence="2">
    <location>
        <begin position="1"/>
        <end position="23"/>
    </location>
</feature>
<keyword evidence="4" id="KW-0675">Receptor</keyword>
<dbReference type="InterPro" id="IPR053107">
    <property type="entry name" value="TNFRSF18"/>
</dbReference>
<keyword evidence="1" id="KW-0812">Transmembrane</keyword>
<feature type="chain" id="PRO_5016014057" evidence="2">
    <location>
        <begin position="24"/>
        <end position="227"/>
    </location>
</feature>
<dbReference type="GO" id="GO:0009897">
    <property type="term" value="C:external side of plasma membrane"/>
    <property type="evidence" value="ECO:0007669"/>
    <property type="project" value="TreeGrafter"/>
</dbReference>
<dbReference type="PANTHER" id="PTHR47388:SF1">
    <property type="entry name" value="TUMOR NECROSIS FACTOR RECEPTOR SUPERFAMILY MEMBER 18"/>
    <property type="match status" value="1"/>
</dbReference>
<dbReference type="KEGG" id="tmu:101342356"/>
<dbReference type="PRINTS" id="PR01968">
    <property type="entry name" value="TNFACTORR18"/>
</dbReference>
<dbReference type="GO" id="GO:0043066">
    <property type="term" value="P:negative regulation of apoptotic process"/>
    <property type="evidence" value="ECO:0007669"/>
    <property type="project" value="InterPro"/>
</dbReference>
<reference evidence="4" key="1">
    <citation type="submission" date="2025-08" db="UniProtKB">
        <authorList>
            <consortium name="RefSeq"/>
        </authorList>
    </citation>
    <scope>IDENTIFICATION</scope>
</reference>
<dbReference type="CDD" id="cd13417">
    <property type="entry name" value="TNFRSF18"/>
    <property type="match status" value="1"/>
</dbReference>
<protein>
    <submittedName>
        <fullName evidence="4">Tumor necrosis factor receptor superfamily member 18 isoform X1</fullName>
    </submittedName>
</protein>
<dbReference type="InterPro" id="IPR034018">
    <property type="entry name" value="TNFRSF18_N"/>
</dbReference>
<keyword evidence="2" id="KW-0732">Signal</keyword>
<dbReference type="InterPro" id="IPR022318">
    <property type="entry name" value="TNFR_18"/>
</dbReference>
<sequence>MIARAAWCGVVLLCALGLGQGPAEEQSCGPGRFSRGTESNARCCRTCTPSMEVCPEQDCTCVQPEFHCGDPRCDSCKHHPCPPGQEARPQGTFTFGFECVDCAPGTFSEGHDGHCKPSADCSRLGFHTVFPGNRTHNAMCSLEPPAVPCQPLILALLTMATCVLILATAQLGLHFWKLRRACMWHQGQLCPGWGAGDLSHPLMAAFCRDTAAPGCANGRGHLQLPVS</sequence>
<dbReference type="AlphaFoldDB" id="A0A2Y9RH30"/>
<dbReference type="STRING" id="127582.A0A2Y9RH30"/>
<dbReference type="GO" id="GO:0005031">
    <property type="term" value="F:tumor necrosis factor receptor activity"/>
    <property type="evidence" value="ECO:0007669"/>
    <property type="project" value="InterPro"/>
</dbReference>
<keyword evidence="3" id="KW-1185">Reference proteome</keyword>
<dbReference type="GO" id="GO:0045785">
    <property type="term" value="P:positive regulation of cell adhesion"/>
    <property type="evidence" value="ECO:0007669"/>
    <property type="project" value="TreeGrafter"/>
</dbReference>